<comment type="caution">
    <text evidence="4">The sequence shown here is derived from an EMBL/GenBank/DDBJ whole genome shotgun (WGS) entry which is preliminary data.</text>
</comment>
<evidence type="ECO:0000256" key="2">
    <source>
        <dbReference type="SAM" id="MobiDB-lite"/>
    </source>
</evidence>
<dbReference type="EMBL" id="JAZDUA010000062">
    <property type="protein sequence ID" value="KAK7870218.1"/>
    <property type="molecule type" value="Genomic_DNA"/>
</dbReference>
<evidence type="ECO:0000256" key="1">
    <source>
        <dbReference type="PROSITE-ProRule" id="PRU00042"/>
    </source>
</evidence>
<dbReference type="SMART" id="SM00355">
    <property type="entry name" value="ZnF_C2H2"/>
    <property type="match status" value="1"/>
</dbReference>
<evidence type="ECO:0000313" key="5">
    <source>
        <dbReference type="Proteomes" id="UP001378592"/>
    </source>
</evidence>
<sequence length="97" mass="10636">MRGPYRRDPEGSAPFAVTPKTPRTPRQRLSPPAAPASTKPSAKGPSSDCHALLNSYFGHPHPNAEQRSFRCPQCGAVFSLLSKLVRHIYSFHGNPLE</sequence>
<name>A0AAN9VTZ1_9ORTH</name>
<keyword evidence="1" id="KW-0479">Metal-binding</keyword>
<evidence type="ECO:0000259" key="3">
    <source>
        <dbReference type="PROSITE" id="PS50157"/>
    </source>
</evidence>
<proteinExistence type="predicted"/>
<organism evidence="4 5">
    <name type="scientific">Gryllus longicercus</name>
    <dbReference type="NCBI Taxonomy" id="2509291"/>
    <lineage>
        <taxon>Eukaryota</taxon>
        <taxon>Metazoa</taxon>
        <taxon>Ecdysozoa</taxon>
        <taxon>Arthropoda</taxon>
        <taxon>Hexapoda</taxon>
        <taxon>Insecta</taxon>
        <taxon>Pterygota</taxon>
        <taxon>Neoptera</taxon>
        <taxon>Polyneoptera</taxon>
        <taxon>Orthoptera</taxon>
        <taxon>Ensifera</taxon>
        <taxon>Gryllidea</taxon>
        <taxon>Grylloidea</taxon>
        <taxon>Gryllidae</taxon>
        <taxon>Gryllinae</taxon>
        <taxon>Gryllus</taxon>
    </lineage>
</organism>
<dbReference type="InterPro" id="IPR013087">
    <property type="entry name" value="Znf_C2H2_type"/>
</dbReference>
<gene>
    <name evidence="4" type="ORF">R5R35_003488</name>
</gene>
<dbReference type="Proteomes" id="UP001378592">
    <property type="component" value="Unassembled WGS sequence"/>
</dbReference>
<dbReference type="PROSITE" id="PS50157">
    <property type="entry name" value="ZINC_FINGER_C2H2_2"/>
    <property type="match status" value="1"/>
</dbReference>
<dbReference type="InterPro" id="IPR036236">
    <property type="entry name" value="Znf_C2H2_sf"/>
</dbReference>
<feature type="region of interest" description="Disordered" evidence="2">
    <location>
        <begin position="1"/>
        <end position="47"/>
    </location>
</feature>
<feature type="domain" description="C2H2-type" evidence="3">
    <location>
        <begin position="69"/>
        <end position="97"/>
    </location>
</feature>
<feature type="compositionally biased region" description="Low complexity" evidence="2">
    <location>
        <begin position="35"/>
        <end position="47"/>
    </location>
</feature>
<dbReference type="SUPFAM" id="SSF57667">
    <property type="entry name" value="beta-beta-alpha zinc fingers"/>
    <property type="match status" value="1"/>
</dbReference>
<dbReference type="Gene3D" id="3.30.160.60">
    <property type="entry name" value="Classic Zinc Finger"/>
    <property type="match status" value="1"/>
</dbReference>
<evidence type="ECO:0000313" key="4">
    <source>
        <dbReference type="EMBL" id="KAK7870218.1"/>
    </source>
</evidence>
<keyword evidence="5" id="KW-1185">Reference proteome</keyword>
<accession>A0AAN9VTZ1</accession>
<keyword evidence="1" id="KW-0863">Zinc-finger</keyword>
<keyword evidence="1" id="KW-0862">Zinc</keyword>
<dbReference type="AlphaFoldDB" id="A0AAN9VTZ1"/>
<reference evidence="4 5" key="1">
    <citation type="submission" date="2024-03" db="EMBL/GenBank/DDBJ databases">
        <title>The genome assembly and annotation of the cricket Gryllus longicercus Weissman &amp; Gray.</title>
        <authorList>
            <person name="Szrajer S."/>
            <person name="Gray D."/>
            <person name="Ylla G."/>
        </authorList>
    </citation>
    <scope>NUCLEOTIDE SEQUENCE [LARGE SCALE GENOMIC DNA]</scope>
    <source>
        <strain evidence="4">DAG 2021-001</strain>
        <tissue evidence="4">Whole body minus gut</tissue>
    </source>
</reference>
<dbReference type="GO" id="GO:0008270">
    <property type="term" value="F:zinc ion binding"/>
    <property type="evidence" value="ECO:0007669"/>
    <property type="project" value="UniProtKB-KW"/>
</dbReference>
<protein>
    <recommendedName>
        <fullName evidence="3">C2H2-type domain-containing protein</fullName>
    </recommendedName>
</protein>
<feature type="compositionally biased region" description="Basic and acidic residues" evidence="2">
    <location>
        <begin position="1"/>
        <end position="10"/>
    </location>
</feature>
<dbReference type="PROSITE" id="PS00028">
    <property type="entry name" value="ZINC_FINGER_C2H2_1"/>
    <property type="match status" value="1"/>
</dbReference>